<protein>
    <submittedName>
        <fullName evidence="3">Uncharacterized protein</fullName>
    </submittedName>
</protein>
<name>U3C3K4_9VIBR</name>
<proteinExistence type="predicted"/>
<dbReference type="AlphaFoldDB" id="U3C3K4"/>
<keyword evidence="2" id="KW-0732">Signal</keyword>
<keyword evidence="4" id="KW-1185">Reference proteome</keyword>
<feature type="chain" id="PRO_5004640831" evidence="2">
    <location>
        <begin position="22"/>
        <end position="1108"/>
    </location>
</feature>
<gene>
    <name evidence="3" type="ORF">VAZ01S_035_00320</name>
</gene>
<organism evidence="3 4">
    <name type="scientific">Vibrio azureus NBRC 104587</name>
    <dbReference type="NCBI Taxonomy" id="1219077"/>
    <lineage>
        <taxon>Bacteria</taxon>
        <taxon>Pseudomonadati</taxon>
        <taxon>Pseudomonadota</taxon>
        <taxon>Gammaproteobacteria</taxon>
        <taxon>Vibrionales</taxon>
        <taxon>Vibrionaceae</taxon>
        <taxon>Vibrio</taxon>
    </lineage>
</organism>
<reference evidence="3 4" key="1">
    <citation type="submission" date="2013-09" db="EMBL/GenBank/DDBJ databases">
        <title>Whole genome shotgun sequence of Vibrio azureus NBRC 104587.</title>
        <authorList>
            <person name="Isaki S."/>
            <person name="Hosoyama A."/>
            <person name="Numata M."/>
            <person name="Hashimoto M."/>
            <person name="Hosoyama Y."/>
            <person name="Tsuchikane K."/>
            <person name="Noguchi M."/>
            <person name="Hirakata S."/>
            <person name="Ichikawa N."/>
            <person name="Ohji S."/>
            <person name="Yamazoe A."/>
            <person name="Fujita N."/>
        </authorList>
    </citation>
    <scope>NUCLEOTIDE SEQUENCE [LARGE SCALE GENOMIC DNA]</scope>
    <source>
        <strain evidence="3 4">NBRC 104587</strain>
    </source>
</reference>
<evidence type="ECO:0000313" key="3">
    <source>
        <dbReference type="EMBL" id="GAD76024.1"/>
    </source>
</evidence>
<dbReference type="eggNOG" id="ENOG5033Q4D">
    <property type="taxonomic scope" value="Bacteria"/>
</dbReference>
<evidence type="ECO:0000313" key="4">
    <source>
        <dbReference type="Proteomes" id="UP000016567"/>
    </source>
</evidence>
<feature type="signal peptide" evidence="2">
    <location>
        <begin position="1"/>
        <end position="21"/>
    </location>
</feature>
<sequence>MKTVRLFLFIISFFIVSVAGASTYSQESHDTSKTTWLDGASLGVPLWYAVNNNGDIQCYSIDGKNCIWQPDYKQRTVMTDNKSLSKLSHNPEPLELLLSKHNQVNINIQTAEVIQSIILPDHVQQGAKVVVYLNSPYSLQIHFPNGQSQTLEQGNHSSWVFLGQGWYQEGTHISDYTNIMAVANPVMCGEPHKKVWGVTGYDSPRHWCSKLSNTDRLYLTKTLKAAIKDKHQKIKHLSKFIDSMPSKEPSYTTDYPKLLKELGEARDSKYQARALTCGLAWWNIPGIVACSVLSKQYDDLSEAYLALSAESQAHLHAMNEVNNLERSRGQQDFITAMTKKNIEHFRALLQEENQTVEELNALLAQNNKSLQKAHTDYQAAIKNYELESNFGHIVLNSLEAVPFLARELDHISAYSKQPSSKNLRKMLLGLTGPVGETLEGVIELETEDKPLNESKLDLIYRSLRHLTHDTIGQALQEVVSDTINNLGDEAIESLRQTGLWKVSENKRPIRDIASQSLVDLRAQLTPISYDFWQGDSVVESRAKEKFYLSPTARDATAINRYYNEVSALFRHAFGANYAQITKQNPKFASWTDRKVNKALLEVLQNPIYNNVRTPYWGSTELMGARPAAMIFNEQHAMIVLNRDLVTLQSEDFHKFYFEELGHLLNWWRCKLFELLPSYCQVIGDVGARFRDAVMLDPNLHDRSLESLLFALPMHTNNTQETLRFLNGQFATLEGWPNYYTINEHIAGQGRFSWLMRLGLDITNPEFAFLSDELDIEISITAPIAAMKGNPWKKSNKGYCTQDTQSDCNMPTLWLSVSFRDAIKVSAAKLPRFKNSAFSQAGVDVSPRIVRKHGGKLPFQLKSVNGVQWQYFKQHNIYAKKFTAGLESKLDLWKLGHVFGKQSLSKTHRPEFSLKTTPLSGSFLVEVAAKDTSDLAEWLTGDITSSIAGCSLGFAIGILAETDPVTFCHSISYLSELVESALQGIDEHPSMFLEADASVTIPTSIEYKYATTGSQLIGIDPHSYEMGRTQYHNDSELTTWFTDETKTSNQSFRHPQITKIKQKAQRIFSKLASTPLSPISVFRARVGFNYSETMLKKGKYPLPSVIVVD</sequence>
<dbReference type="Gene3D" id="2.60.120.1230">
    <property type="match status" value="1"/>
</dbReference>
<evidence type="ECO:0000256" key="1">
    <source>
        <dbReference type="SAM" id="Coils"/>
    </source>
</evidence>
<dbReference type="Proteomes" id="UP000016567">
    <property type="component" value="Unassembled WGS sequence"/>
</dbReference>
<accession>U3C3K4</accession>
<dbReference type="EMBL" id="BATL01000035">
    <property type="protein sequence ID" value="GAD76024.1"/>
    <property type="molecule type" value="Genomic_DNA"/>
</dbReference>
<dbReference type="RefSeq" id="WP_021709776.1">
    <property type="nucleotide sequence ID" value="NZ_BATL01000035.1"/>
</dbReference>
<feature type="coiled-coil region" evidence="1">
    <location>
        <begin position="342"/>
        <end position="387"/>
    </location>
</feature>
<evidence type="ECO:0000256" key="2">
    <source>
        <dbReference type="SAM" id="SignalP"/>
    </source>
</evidence>
<comment type="caution">
    <text evidence="3">The sequence shown here is derived from an EMBL/GenBank/DDBJ whole genome shotgun (WGS) entry which is preliminary data.</text>
</comment>
<keyword evidence="1" id="KW-0175">Coiled coil</keyword>